<dbReference type="PANTHER" id="PTHR37423:SF2">
    <property type="entry name" value="MEMBRANE-BOUND LYTIC MUREIN TRANSGLYCOSYLASE C"/>
    <property type="match status" value="1"/>
</dbReference>
<dbReference type="EMBL" id="MEZA01000013">
    <property type="protein sequence ID" value="OGD42927.1"/>
    <property type="molecule type" value="Genomic_DNA"/>
</dbReference>
<dbReference type="Proteomes" id="UP000178974">
    <property type="component" value="Unassembled WGS sequence"/>
</dbReference>
<protein>
    <recommendedName>
        <fullName evidence="1">Transglycosylase SLT domain-containing protein</fullName>
    </recommendedName>
</protein>
<dbReference type="InterPro" id="IPR023346">
    <property type="entry name" value="Lysozyme-like_dom_sf"/>
</dbReference>
<proteinExistence type="predicted"/>
<dbReference type="CDD" id="cd16894">
    <property type="entry name" value="MltD-like"/>
    <property type="match status" value="1"/>
</dbReference>
<organism evidence="2 3">
    <name type="scientific">Candidatus Azambacteria bacterium RIFOXYD1_FULL_42_11</name>
    <dbReference type="NCBI Taxonomy" id="1797310"/>
    <lineage>
        <taxon>Bacteria</taxon>
        <taxon>Candidatus Azamiibacteriota</taxon>
    </lineage>
</organism>
<evidence type="ECO:0000313" key="2">
    <source>
        <dbReference type="EMBL" id="OGD42927.1"/>
    </source>
</evidence>
<evidence type="ECO:0000313" key="3">
    <source>
        <dbReference type="Proteomes" id="UP000178974"/>
    </source>
</evidence>
<name>A0A1F5CJ99_9BACT</name>
<feature type="domain" description="Transglycosylase SLT" evidence="1">
    <location>
        <begin position="130"/>
        <end position="238"/>
    </location>
</feature>
<dbReference type="InterPro" id="IPR008258">
    <property type="entry name" value="Transglycosylase_SLT_dom_1"/>
</dbReference>
<dbReference type="PANTHER" id="PTHR37423">
    <property type="entry name" value="SOLUBLE LYTIC MUREIN TRANSGLYCOSYLASE-RELATED"/>
    <property type="match status" value="1"/>
</dbReference>
<dbReference type="SUPFAM" id="SSF53955">
    <property type="entry name" value="Lysozyme-like"/>
    <property type="match status" value="1"/>
</dbReference>
<accession>A0A1F5CJ99</accession>
<comment type="caution">
    <text evidence="2">The sequence shown here is derived from an EMBL/GenBank/DDBJ whole genome shotgun (WGS) entry which is preliminary data.</text>
</comment>
<evidence type="ECO:0000259" key="1">
    <source>
        <dbReference type="Pfam" id="PF01464"/>
    </source>
</evidence>
<sequence length="345" mass="40192">MMEIKTTMDEKSFSEKFLDCFLGCVAIGALTAFLFLLFGSKAYGAENIENLSQSQINELMLQKIYKLEKHVNALENNRIPAEIEFCGERVPKERGWVRGRLEKELLMLSRKQFILYIKRANYKYFPYIENRLKEWKMPDCLKYIPVIESALNPNALSSAKAGGFWQFIPGTARRYGLKQNINWDDRSDFEKATDAALKYLKENYDRFGSWALAMAAYNSGEDTIESAIRIQKTKDYYNLLLPTETMQYNYRAIVAYLVMSNPEAYGIYLNEGDLYKWPETEEVILELSKPKHVADIAAYLKISVVEFLWLNPQVKISSGKRPFKERFKNFIIRKDTHTFKIPKTP</sequence>
<dbReference type="AlphaFoldDB" id="A0A1F5CJ99"/>
<dbReference type="Pfam" id="PF01464">
    <property type="entry name" value="SLT"/>
    <property type="match status" value="1"/>
</dbReference>
<gene>
    <name evidence="2" type="ORF">A2567_02065</name>
</gene>
<reference evidence="2 3" key="1">
    <citation type="journal article" date="2016" name="Nat. Commun.">
        <title>Thousands of microbial genomes shed light on interconnected biogeochemical processes in an aquifer system.</title>
        <authorList>
            <person name="Anantharaman K."/>
            <person name="Brown C.T."/>
            <person name="Hug L.A."/>
            <person name="Sharon I."/>
            <person name="Castelle C.J."/>
            <person name="Probst A.J."/>
            <person name="Thomas B.C."/>
            <person name="Singh A."/>
            <person name="Wilkins M.J."/>
            <person name="Karaoz U."/>
            <person name="Brodie E.L."/>
            <person name="Williams K.H."/>
            <person name="Hubbard S.S."/>
            <person name="Banfield J.F."/>
        </authorList>
    </citation>
    <scope>NUCLEOTIDE SEQUENCE [LARGE SCALE GENOMIC DNA]</scope>
</reference>
<dbReference type="Gene3D" id="1.10.530.10">
    <property type="match status" value="1"/>
</dbReference>